<organism evidence="1 2">
    <name type="scientific">Hebeloma cylindrosporum</name>
    <dbReference type="NCBI Taxonomy" id="76867"/>
    <lineage>
        <taxon>Eukaryota</taxon>
        <taxon>Fungi</taxon>
        <taxon>Dikarya</taxon>
        <taxon>Basidiomycota</taxon>
        <taxon>Agaricomycotina</taxon>
        <taxon>Agaricomycetes</taxon>
        <taxon>Agaricomycetidae</taxon>
        <taxon>Agaricales</taxon>
        <taxon>Agaricineae</taxon>
        <taxon>Hymenogastraceae</taxon>
        <taxon>Hebeloma</taxon>
    </lineage>
</organism>
<dbReference type="AlphaFoldDB" id="A0A0C2Y512"/>
<sequence>MISFLAFLPSHFKIFKTSIDDVDYRQVIRFLSNLSSIKVLELRTFKQSPADEFFILLYASTRSPPFLPHLQSLEFVCDYNLSWEFLPQIFAVPCWQSLDVTINIVNPFPAKVMKQLEELFDRGFRFRVVQEDKMRSVWRSSEGTTYMYG</sequence>
<reference evidence="2" key="2">
    <citation type="submission" date="2015-01" db="EMBL/GenBank/DDBJ databases">
        <title>Evolutionary Origins and Diversification of the Mycorrhizal Mutualists.</title>
        <authorList>
            <consortium name="DOE Joint Genome Institute"/>
            <consortium name="Mycorrhizal Genomics Consortium"/>
            <person name="Kohler A."/>
            <person name="Kuo A."/>
            <person name="Nagy L.G."/>
            <person name="Floudas D."/>
            <person name="Copeland A."/>
            <person name="Barry K.W."/>
            <person name="Cichocki N."/>
            <person name="Veneault-Fourrey C."/>
            <person name="LaButti K."/>
            <person name="Lindquist E.A."/>
            <person name="Lipzen A."/>
            <person name="Lundell T."/>
            <person name="Morin E."/>
            <person name="Murat C."/>
            <person name="Riley R."/>
            <person name="Ohm R."/>
            <person name="Sun H."/>
            <person name="Tunlid A."/>
            <person name="Henrissat B."/>
            <person name="Grigoriev I.V."/>
            <person name="Hibbett D.S."/>
            <person name="Martin F."/>
        </authorList>
    </citation>
    <scope>NUCLEOTIDE SEQUENCE [LARGE SCALE GENOMIC DNA]</scope>
    <source>
        <strain evidence="2">h7</strain>
    </source>
</reference>
<evidence type="ECO:0000313" key="2">
    <source>
        <dbReference type="Proteomes" id="UP000053424"/>
    </source>
</evidence>
<dbReference type="HOGENOM" id="CLU_1749893_0_0_1"/>
<evidence type="ECO:0008006" key="3">
    <source>
        <dbReference type="Google" id="ProtNLM"/>
    </source>
</evidence>
<accession>A0A0C2Y512</accession>
<protein>
    <recommendedName>
        <fullName evidence="3">F-box domain-containing protein</fullName>
    </recommendedName>
</protein>
<proteinExistence type="predicted"/>
<gene>
    <name evidence="1" type="ORF">M413DRAFT_449436</name>
</gene>
<name>A0A0C2Y512_HEBCY</name>
<dbReference type="EMBL" id="KN831809">
    <property type="protein sequence ID" value="KIM36122.1"/>
    <property type="molecule type" value="Genomic_DNA"/>
</dbReference>
<evidence type="ECO:0000313" key="1">
    <source>
        <dbReference type="EMBL" id="KIM36122.1"/>
    </source>
</evidence>
<dbReference type="Proteomes" id="UP000053424">
    <property type="component" value="Unassembled WGS sequence"/>
</dbReference>
<keyword evidence="2" id="KW-1185">Reference proteome</keyword>
<reference evidence="1 2" key="1">
    <citation type="submission" date="2014-04" db="EMBL/GenBank/DDBJ databases">
        <authorList>
            <consortium name="DOE Joint Genome Institute"/>
            <person name="Kuo A."/>
            <person name="Gay G."/>
            <person name="Dore J."/>
            <person name="Kohler A."/>
            <person name="Nagy L.G."/>
            <person name="Floudas D."/>
            <person name="Copeland A."/>
            <person name="Barry K.W."/>
            <person name="Cichocki N."/>
            <person name="Veneault-Fourrey C."/>
            <person name="LaButti K."/>
            <person name="Lindquist E.A."/>
            <person name="Lipzen A."/>
            <person name="Lundell T."/>
            <person name="Morin E."/>
            <person name="Murat C."/>
            <person name="Sun H."/>
            <person name="Tunlid A."/>
            <person name="Henrissat B."/>
            <person name="Grigoriev I.V."/>
            <person name="Hibbett D.S."/>
            <person name="Martin F."/>
            <person name="Nordberg H.P."/>
            <person name="Cantor M.N."/>
            <person name="Hua S.X."/>
        </authorList>
    </citation>
    <scope>NUCLEOTIDE SEQUENCE [LARGE SCALE GENOMIC DNA]</scope>
    <source>
        <strain evidence="2">h7</strain>
    </source>
</reference>